<sequence>MHNIGGITNPDKLVEKKVNYFLDKLVEFTLYAGTQKLLEIESPPSLVGKIIFQIECNTAHKIGYLDYYFSNIFFLKKDYWTKYEAFNEVIKSVEAYRLLGKGKKDEKCVIVENREFIIQLKELEAKLKANMVDDLIFAVCNNSLCDHELYDPIPDGIGNHAESFAAAATMLGSEFLFRGYGLSEIDDIIGNVFSRDINKFPFSPDIETESDKRTFMKTRSLRQQLMGFANVFKVEPSTGIAFIRVYGGIFPDDFVFKYNKVRFLGKSHPDILELAKKDKDSDWYNFFSDDNFILAETSVTWVSKQSLFRTMLHIIQNELGFLSAKLGRILVADNSNNILVLNNDRSFLGKHWALQDYGSKFEWRLIEDLKDNAFEALRNCDGAAKTWFLGFEHLFVEAHKDRSVADYWIYLEILLSGNERNGKRVREIFSSLLILTERKTSKKRVLIRLMNFLNSNETLTLVSTERRREVQKELLNGIIPLEFINVDYPYIKELMTEFNSELTVKDYVKAREYYNGIALETYEYRNFAMHSGVSHRAANIKLINTLSSLVVRFRQSIFEAIHKKGSEISFQELIEELVKKGEAMTKQE</sequence>
<dbReference type="AlphaFoldDB" id="A0A0E9N630"/>
<proteinExistence type="predicted"/>
<dbReference type="Proteomes" id="UP000033121">
    <property type="component" value="Unassembled WGS sequence"/>
</dbReference>
<dbReference type="OrthoDB" id="1355867at2"/>
<evidence type="ECO:0000313" key="2">
    <source>
        <dbReference type="Proteomes" id="UP000033121"/>
    </source>
</evidence>
<comment type="caution">
    <text evidence="1">The sequence shown here is derived from an EMBL/GenBank/DDBJ whole genome shotgun (WGS) entry which is preliminary data.</text>
</comment>
<organism evidence="1 2">
    <name type="scientific">Flavihumibacter petaseus NBRC 106054</name>
    <dbReference type="NCBI Taxonomy" id="1220578"/>
    <lineage>
        <taxon>Bacteria</taxon>
        <taxon>Pseudomonadati</taxon>
        <taxon>Bacteroidota</taxon>
        <taxon>Chitinophagia</taxon>
        <taxon>Chitinophagales</taxon>
        <taxon>Chitinophagaceae</taxon>
        <taxon>Flavihumibacter</taxon>
    </lineage>
</organism>
<name>A0A0E9N630_9BACT</name>
<accession>A0A0E9N630</accession>
<evidence type="ECO:0000313" key="1">
    <source>
        <dbReference type="EMBL" id="GAO45377.1"/>
    </source>
</evidence>
<reference evidence="1 2" key="1">
    <citation type="submission" date="2015-04" db="EMBL/GenBank/DDBJ databases">
        <title>Whole genome shotgun sequence of Flavihumibacter petaseus NBRC 106054.</title>
        <authorList>
            <person name="Miyazawa S."/>
            <person name="Hosoyama A."/>
            <person name="Hashimoto M."/>
            <person name="Noguchi M."/>
            <person name="Tsuchikane K."/>
            <person name="Ohji S."/>
            <person name="Yamazoe A."/>
            <person name="Ichikawa N."/>
            <person name="Kimura A."/>
            <person name="Fujita N."/>
        </authorList>
    </citation>
    <scope>NUCLEOTIDE SEQUENCE [LARGE SCALE GENOMIC DNA]</scope>
    <source>
        <strain evidence="1 2">NBRC 106054</strain>
    </source>
</reference>
<protein>
    <submittedName>
        <fullName evidence="1">Uncharacterized protein</fullName>
    </submittedName>
</protein>
<keyword evidence="2" id="KW-1185">Reference proteome</keyword>
<dbReference type="RefSeq" id="WP_046371393.1">
    <property type="nucleotide sequence ID" value="NZ_BBWV01000005.1"/>
</dbReference>
<gene>
    <name evidence="1" type="ORF">FPE01S_05_00740</name>
</gene>
<dbReference type="EMBL" id="BBWV01000005">
    <property type="protein sequence ID" value="GAO45377.1"/>
    <property type="molecule type" value="Genomic_DNA"/>
</dbReference>